<gene>
    <name evidence="1" type="ORF">GCM10009863_17680</name>
</gene>
<accession>A0ABP6CB53</accession>
<evidence type="ECO:0000313" key="2">
    <source>
        <dbReference type="Proteomes" id="UP001501447"/>
    </source>
</evidence>
<name>A0ABP6CB53_9ACTN</name>
<dbReference type="Proteomes" id="UP001501447">
    <property type="component" value="Unassembled WGS sequence"/>
</dbReference>
<evidence type="ECO:0000313" key="1">
    <source>
        <dbReference type="EMBL" id="GAA2604618.1"/>
    </source>
</evidence>
<protein>
    <submittedName>
        <fullName evidence="1">Uncharacterized protein</fullName>
    </submittedName>
</protein>
<reference evidence="2" key="1">
    <citation type="journal article" date="2019" name="Int. J. Syst. Evol. Microbiol.">
        <title>The Global Catalogue of Microorganisms (GCM) 10K type strain sequencing project: providing services to taxonomists for standard genome sequencing and annotation.</title>
        <authorList>
            <consortium name="The Broad Institute Genomics Platform"/>
            <consortium name="The Broad Institute Genome Sequencing Center for Infectious Disease"/>
            <person name="Wu L."/>
            <person name="Ma J."/>
        </authorList>
    </citation>
    <scope>NUCLEOTIDE SEQUENCE [LARGE SCALE GENOMIC DNA]</scope>
    <source>
        <strain evidence="2">JCM 16373</strain>
    </source>
</reference>
<keyword evidence="2" id="KW-1185">Reference proteome</keyword>
<dbReference type="RefSeq" id="WP_344563920.1">
    <property type="nucleotide sequence ID" value="NZ_BAAARJ010000005.1"/>
</dbReference>
<proteinExistence type="predicted"/>
<sequence>MILPEKPRPPEPRPRVRHPRIAARLRDRPGVWHQIADRRPLRSAHNLATSIRTAYRHPGYQPRGSFEAKVIRRGEDATVLARWTGPQTNTAR</sequence>
<dbReference type="EMBL" id="BAAARJ010000005">
    <property type="protein sequence ID" value="GAA2604618.1"/>
    <property type="molecule type" value="Genomic_DNA"/>
</dbReference>
<comment type="caution">
    <text evidence="1">The sequence shown here is derived from an EMBL/GenBank/DDBJ whole genome shotgun (WGS) entry which is preliminary data.</text>
</comment>
<organism evidence="1 2">
    <name type="scientific">Streptomyces axinellae</name>
    <dbReference type="NCBI Taxonomy" id="552788"/>
    <lineage>
        <taxon>Bacteria</taxon>
        <taxon>Bacillati</taxon>
        <taxon>Actinomycetota</taxon>
        <taxon>Actinomycetes</taxon>
        <taxon>Kitasatosporales</taxon>
        <taxon>Streptomycetaceae</taxon>
        <taxon>Streptomyces</taxon>
    </lineage>
</organism>